<dbReference type="OrthoDB" id="45007at2759"/>
<dbReference type="SUPFAM" id="SSF49363">
    <property type="entry name" value="Purple acid phosphatase, N-terminal domain"/>
    <property type="match status" value="1"/>
</dbReference>
<dbReference type="GO" id="GO:0003993">
    <property type="term" value="F:acid phosphatase activity"/>
    <property type="evidence" value="ECO:0007669"/>
    <property type="project" value="UniProtKB-EC"/>
</dbReference>
<accession>A0A7J6WM29</accession>
<dbReference type="GO" id="GO:0046872">
    <property type="term" value="F:metal ion binding"/>
    <property type="evidence" value="ECO:0007669"/>
    <property type="project" value="InterPro"/>
</dbReference>
<keyword evidence="7" id="KW-1185">Reference proteome</keyword>
<evidence type="ECO:0000259" key="4">
    <source>
        <dbReference type="Pfam" id="PF00149"/>
    </source>
</evidence>
<sequence length="289" mass="32586">MALTAGFVLVLSFLLFTTFSGFFQTVISYERPSVRGTIYLSLSNDQDSISPQQVHISLVGQDKMRITWITEDETPATVNYGSTQGSNQFSATGNTSSYQYLMYKSGQIHNVVIGPLQPSTVYFYRCGSDSRQEFNFKTPPPGFPIKFAVVGDLGQTEWTNSTLQHIAASNYDMLLLPGDLSYADLIQPRWDSFGRIVEPLASQRPWIVTQGNHEIEKIPVLHSHSFTSYNARWRMPFEESGSASNLYYSFEVVGVHVIMLGSYTDFESDSAQYMWLQADLAKIDRNRTP</sequence>
<dbReference type="EMBL" id="JABWDY010014655">
    <property type="protein sequence ID" value="KAF5197485.1"/>
    <property type="molecule type" value="Genomic_DNA"/>
</dbReference>
<dbReference type="Proteomes" id="UP000554482">
    <property type="component" value="Unassembled WGS sequence"/>
</dbReference>
<evidence type="ECO:0000313" key="6">
    <source>
        <dbReference type="EMBL" id="KAF5197485.1"/>
    </source>
</evidence>
<dbReference type="InterPro" id="IPR004843">
    <property type="entry name" value="Calcineurin-like_PHP"/>
</dbReference>
<dbReference type="AlphaFoldDB" id="A0A7J6WM29"/>
<dbReference type="Gene3D" id="3.60.21.10">
    <property type="match status" value="1"/>
</dbReference>
<comment type="similarity">
    <text evidence="1 3">Belongs to the metallophosphoesterase superfamily. Purple acid phosphatase family.</text>
</comment>
<keyword evidence="2" id="KW-0732">Signal</keyword>
<proteinExistence type="inferred from homology"/>
<dbReference type="EC" id="3.1.3.2" evidence="3"/>
<dbReference type="InterPro" id="IPR029052">
    <property type="entry name" value="Metallo-depent_PP-like"/>
</dbReference>
<comment type="caution">
    <text evidence="6">The sequence shown here is derived from an EMBL/GenBank/DDBJ whole genome shotgun (WGS) entry which is preliminary data.</text>
</comment>
<keyword evidence="3" id="KW-0378">Hydrolase</keyword>
<protein>
    <recommendedName>
        <fullName evidence="3">Purple acid phosphatase</fullName>
        <ecNumber evidence="3">3.1.3.2</ecNumber>
    </recommendedName>
</protein>
<dbReference type="Pfam" id="PF00149">
    <property type="entry name" value="Metallophos"/>
    <property type="match status" value="1"/>
</dbReference>
<organism evidence="6 7">
    <name type="scientific">Thalictrum thalictroides</name>
    <name type="common">Rue-anemone</name>
    <name type="synonym">Anemone thalictroides</name>
    <dbReference type="NCBI Taxonomy" id="46969"/>
    <lineage>
        <taxon>Eukaryota</taxon>
        <taxon>Viridiplantae</taxon>
        <taxon>Streptophyta</taxon>
        <taxon>Embryophyta</taxon>
        <taxon>Tracheophyta</taxon>
        <taxon>Spermatophyta</taxon>
        <taxon>Magnoliopsida</taxon>
        <taxon>Ranunculales</taxon>
        <taxon>Ranunculaceae</taxon>
        <taxon>Thalictroideae</taxon>
        <taxon>Thalictrum</taxon>
    </lineage>
</organism>
<dbReference type="PANTHER" id="PTHR22953:SF153">
    <property type="entry name" value="PURPLE ACID PHOSPHATASE"/>
    <property type="match status" value="1"/>
</dbReference>
<evidence type="ECO:0000256" key="2">
    <source>
        <dbReference type="ARBA" id="ARBA00022729"/>
    </source>
</evidence>
<feature type="domain" description="Purple acid phosphatase N-terminal" evidence="5">
    <location>
        <begin position="51"/>
        <end position="138"/>
    </location>
</feature>
<dbReference type="InterPro" id="IPR015914">
    <property type="entry name" value="PAPs_N"/>
</dbReference>
<name>A0A7J6WM29_THATH</name>
<gene>
    <name evidence="6" type="ORF">FRX31_012928</name>
</gene>
<evidence type="ECO:0000313" key="7">
    <source>
        <dbReference type="Proteomes" id="UP000554482"/>
    </source>
</evidence>
<evidence type="ECO:0000256" key="3">
    <source>
        <dbReference type="RuleBase" id="RU361203"/>
    </source>
</evidence>
<evidence type="ECO:0000256" key="1">
    <source>
        <dbReference type="ARBA" id="ARBA00008723"/>
    </source>
</evidence>
<dbReference type="SUPFAM" id="SSF56300">
    <property type="entry name" value="Metallo-dependent phosphatases"/>
    <property type="match status" value="1"/>
</dbReference>
<feature type="domain" description="Calcineurin-like phosphoesterase" evidence="4">
    <location>
        <begin position="145"/>
        <end position="255"/>
    </location>
</feature>
<dbReference type="Gene3D" id="2.60.40.380">
    <property type="entry name" value="Purple acid phosphatase-like, N-terminal"/>
    <property type="match status" value="1"/>
</dbReference>
<comment type="catalytic activity">
    <reaction evidence="3">
        <text>a phosphate monoester + H2O = an alcohol + phosphate</text>
        <dbReference type="Rhea" id="RHEA:15017"/>
        <dbReference type="ChEBI" id="CHEBI:15377"/>
        <dbReference type="ChEBI" id="CHEBI:30879"/>
        <dbReference type="ChEBI" id="CHEBI:43474"/>
        <dbReference type="ChEBI" id="CHEBI:67140"/>
        <dbReference type="EC" id="3.1.3.2"/>
    </reaction>
</comment>
<dbReference type="InterPro" id="IPR039331">
    <property type="entry name" value="PAPs-like"/>
</dbReference>
<reference evidence="6 7" key="1">
    <citation type="submission" date="2020-06" db="EMBL/GenBank/DDBJ databases">
        <title>Transcriptomic and genomic resources for Thalictrum thalictroides and T. hernandezii: Facilitating candidate gene discovery in an emerging model plant lineage.</title>
        <authorList>
            <person name="Arias T."/>
            <person name="Riano-Pachon D.M."/>
            <person name="Di Stilio V.S."/>
        </authorList>
    </citation>
    <scope>NUCLEOTIDE SEQUENCE [LARGE SCALE GENOMIC DNA]</scope>
    <source>
        <strain evidence="7">cv. WT478/WT964</strain>
        <tissue evidence="6">Leaves</tissue>
    </source>
</reference>
<dbReference type="Pfam" id="PF16656">
    <property type="entry name" value="Pur_ac_phosph_N"/>
    <property type="match status" value="1"/>
</dbReference>
<dbReference type="InterPro" id="IPR008963">
    <property type="entry name" value="Purple_acid_Pase-like_N"/>
</dbReference>
<evidence type="ECO:0000259" key="5">
    <source>
        <dbReference type="Pfam" id="PF16656"/>
    </source>
</evidence>
<dbReference type="PANTHER" id="PTHR22953">
    <property type="entry name" value="ACID PHOSPHATASE RELATED"/>
    <property type="match status" value="1"/>
</dbReference>